<proteinExistence type="predicted"/>
<feature type="domain" description="Core" evidence="1">
    <location>
        <begin position="1"/>
        <end position="117"/>
    </location>
</feature>
<sequence length="123" mass="14093">MQLTFDDKSKEKILLAISQKNVPTKVLFDLDDGVGTLSKFGSCSMNVHFRFVLIEQTFPTPEYDEMLETNAGEFWMKGYSKMYINGENARIEYNKSYATNVLKTDNEIVDSNAEIVDFRGIEL</sequence>
<dbReference type="InterPro" id="IPR000361">
    <property type="entry name" value="ATAP_core_dom"/>
</dbReference>
<name>A0A1T4N9A5_9ENTE</name>
<protein>
    <submittedName>
        <fullName evidence="2">Uncharacterized protein YqkB</fullName>
    </submittedName>
</protein>
<evidence type="ECO:0000313" key="2">
    <source>
        <dbReference type="EMBL" id="SJZ75824.1"/>
    </source>
</evidence>
<gene>
    <name evidence="2" type="ORF">SAMN02745116_01358</name>
</gene>
<evidence type="ECO:0000259" key="1">
    <source>
        <dbReference type="Pfam" id="PF01521"/>
    </source>
</evidence>
<dbReference type="STRING" id="263852.SAMN02745116_01358"/>
<dbReference type="AlphaFoldDB" id="A0A1T4N9A5"/>
<evidence type="ECO:0000313" key="3">
    <source>
        <dbReference type="Proteomes" id="UP000190328"/>
    </source>
</evidence>
<dbReference type="Pfam" id="PF01521">
    <property type="entry name" value="Fe-S_biosyn"/>
    <property type="match status" value="1"/>
</dbReference>
<dbReference type="Proteomes" id="UP000190328">
    <property type="component" value="Unassembled WGS sequence"/>
</dbReference>
<dbReference type="RefSeq" id="WP_078807291.1">
    <property type="nucleotide sequence ID" value="NZ_FUXI01000013.1"/>
</dbReference>
<keyword evidence="3" id="KW-1185">Reference proteome</keyword>
<dbReference type="OrthoDB" id="2361502at2"/>
<accession>A0A1T4N9A5</accession>
<organism evidence="2 3">
    <name type="scientific">Pilibacter termitis</name>
    <dbReference type="NCBI Taxonomy" id="263852"/>
    <lineage>
        <taxon>Bacteria</taxon>
        <taxon>Bacillati</taxon>
        <taxon>Bacillota</taxon>
        <taxon>Bacilli</taxon>
        <taxon>Lactobacillales</taxon>
        <taxon>Enterococcaceae</taxon>
        <taxon>Pilibacter</taxon>
    </lineage>
</organism>
<dbReference type="EMBL" id="FUXI01000013">
    <property type="protein sequence ID" value="SJZ75824.1"/>
    <property type="molecule type" value="Genomic_DNA"/>
</dbReference>
<reference evidence="3" key="1">
    <citation type="submission" date="2017-02" db="EMBL/GenBank/DDBJ databases">
        <authorList>
            <person name="Varghese N."/>
            <person name="Submissions S."/>
        </authorList>
    </citation>
    <scope>NUCLEOTIDE SEQUENCE [LARGE SCALE GENOMIC DNA]</scope>
    <source>
        <strain evidence="3">ATCC BAA-1030</strain>
    </source>
</reference>
<dbReference type="Gene3D" id="2.60.300.12">
    <property type="entry name" value="HesB-like domain"/>
    <property type="match status" value="1"/>
</dbReference>
<dbReference type="SUPFAM" id="SSF89360">
    <property type="entry name" value="HesB-like domain"/>
    <property type="match status" value="1"/>
</dbReference>
<dbReference type="InterPro" id="IPR035903">
    <property type="entry name" value="HesB-like_dom_sf"/>
</dbReference>